<keyword evidence="7" id="KW-0744">Spermatogenesis</keyword>
<dbReference type="GO" id="GO:0007283">
    <property type="term" value="P:spermatogenesis"/>
    <property type="evidence" value="ECO:0007669"/>
    <property type="project" value="UniProtKB-KW"/>
</dbReference>
<dbReference type="PANTHER" id="PTHR45762">
    <property type="entry name" value="ZINC FINGER RNA-BINDING PROTEIN"/>
    <property type="match status" value="1"/>
</dbReference>
<dbReference type="Pfam" id="PF07528">
    <property type="entry name" value="DZF_N"/>
    <property type="match status" value="1"/>
</dbReference>
<keyword evidence="4" id="KW-0963">Cytoplasm</keyword>
<gene>
    <name evidence="14" type="primary">STRBP</name>
</gene>
<name>A0A8C4VW48_9SAUR</name>
<evidence type="ECO:0000259" key="12">
    <source>
        <dbReference type="PROSITE" id="PS50137"/>
    </source>
</evidence>
<keyword evidence="5" id="KW-0677">Repeat</keyword>
<evidence type="ECO:0000256" key="1">
    <source>
        <dbReference type="ARBA" id="ARBA00004496"/>
    </source>
</evidence>
<reference evidence="14" key="3">
    <citation type="submission" date="2025-09" db="UniProtKB">
        <authorList>
            <consortium name="Ensembl"/>
        </authorList>
    </citation>
    <scope>IDENTIFICATION</scope>
</reference>
<dbReference type="FunFam" id="3.30.160.20:FF:000008">
    <property type="entry name" value="interleukin enhancer-binding factor 3 isoform X2"/>
    <property type="match status" value="1"/>
</dbReference>
<dbReference type="Proteomes" id="UP000694390">
    <property type="component" value="Chromosome 16"/>
</dbReference>
<dbReference type="InterPro" id="IPR049401">
    <property type="entry name" value="DZF_dom_N"/>
</dbReference>
<dbReference type="GeneTree" id="ENSGT00940000154687"/>
<evidence type="ECO:0000256" key="2">
    <source>
        <dbReference type="ARBA" id="ARBA00022368"/>
    </source>
</evidence>
<comment type="subcellular location">
    <subcellularLocation>
        <location evidence="1">Cytoplasm</location>
    </subcellularLocation>
</comment>
<feature type="compositionally biased region" description="Basic and acidic residues" evidence="11">
    <location>
        <begin position="356"/>
        <end position="370"/>
    </location>
</feature>
<reference evidence="14" key="1">
    <citation type="submission" date="2019-06" db="EMBL/GenBank/DDBJ databases">
        <title>G10K-VGP Goodes thornscrub tortoise genome, primary haplotype.</title>
        <authorList>
            <person name="Murphy B."/>
            <person name="Edwards T."/>
            <person name="Rhie A."/>
            <person name="Koren S."/>
            <person name="Phillippy A."/>
            <person name="Fedrigo O."/>
            <person name="Haase B."/>
            <person name="Mountcastle J."/>
            <person name="Lewin H."/>
            <person name="Damas J."/>
            <person name="Howe K."/>
            <person name="Formenti G."/>
            <person name="Myers G."/>
            <person name="Durbin R."/>
            <person name="Jarvis E.D."/>
        </authorList>
    </citation>
    <scope>NUCLEOTIDE SEQUENCE [LARGE SCALE GENOMIC DNA]</scope>
</reference>
<feature type="region of interest" description="Disordered" evidence="11">
    <location>
        <begin position="348"/>
        <end position="370"/>
    </location>
</feature>
<dbReference type="Gene3D" id="3.30.160.20">
    <property type="match status" value="2"/>
</dbReference>
<dbReference type="GO" id="GO:0030154">
    <property type="term" value="P:cell differentiation"/>
    <property type="evidence" value="ECO:0007669"/>
    <property type="project" value="UniProtKB-KW"/>
</dbReference>
<dbReference type="PANTHER" id="PTHR45762:SF1">
    <property type="entry name" value="SPERMATID PERINUCLEAR RNA-BINDING PROTEIN"/>
    <property type="match status" value="1"/>
</dbReference>
<dbReference type="InterPro" id="IPR006561">
    <property type="entry name" value="DZF_dom"/>
</dbReference>
<feature type="domain" description="DZF" evidence="13">
    <location>
        <begin position="5"/>
        <end position="362"/>
    </location>
</feature>
<evidence type="ECO:0000256" key="5">
    <source>
        <dbReference type="ARBA" id="ARBA00022737"/>
    </source>
</evidence>
<dbReference type="OrthoDB" id="8898434at2759"/>
<sequence>MRSIRSFANDDRHVMVKHSTIYPSPEELEAVQNMVSTVECALKHVSDWMDEMNKSVKVEGDGEAKEEAAESNAKDQGGRTLCGVMRIGLVAKGLLIKDDMDLELVLMCKEKPTKALLYTVKDNLPIQIQKLTEEKYHVEQCVNEAAIIIHNTKEPTLTLKVILTSPLIREETEKDGVDNVAMKDPPDLLDRQKCLEALASLRHAKWFQARANGLKSCVIVLRILRDLCNRVPTWAPLKGWPLELICEKSIGTCNRPLGAGEALRRVMECLASGILLPGGPGLHDPCEREPTDALSYMTVQQKEAITHSAQHALRLSAFGQIYKVLEMDPLPSNKSFQKYSWSVTDKEGAGSSALKRPFEDGLGDDKDPNKKMKRNLRKILDSKAIDLMNALMRLNQIRPGLQYKLLSQSGPVHAPVFTMSVDVDGTTYEASGPSKKTAKLHVAVKVLQAMGYPTGFDADIDCMSSDEKSDTEGKNETVSSNSSNNTGNSTIDTSSTLEVRTQGPILTASGKNPVMELNEKRRGLKYELISETGGSHDKRFVMETKGIVNTAVSAAVQAARGRGRGALARGAFVGAAAATGYIAPGYGAPYGYSPAAPAYGIPKRMVLLPVMKFPTYPVPHYSFF</sequence>
<keyword evidence="3" id="KW-0217">Developmental protein</keyword>
<evidence type="ECO:0000256" key="11">
    <source>
        <dbReference type="SAM" id="MobiDB-lite"/>
    </source>
</evidence>
<evidence type="ECO:0000313" key="15">
    <source>
        <dbReference type="Proteomes" id="UP000694390"/>
    </source>
</evidence>
<dbReference type="GO" id="GO:0071011">
    <property type="term" value="C:precatalytic spliceosome"/>
    <property type="evidence" value="ECO:0007669"/>
    <property type="project" value="TreeGrafter"/>
</dbReference>
<dbReference type="InterPro" id="IPR049402">
    <property type="entry name" value="DZF_dom_C"/>
</dbReference>
<dbReference type="InterPro" id="IPR014720">
    <property type="entry name" value="dsRBD_dom"/>
</dbReference>
<evidence type="ECO:0000256" key="6">
    <source>
        <dbReference type="ARBA" id="ARBA00022782"/>
    </source>
</evidence>
<feature type="compositionally biased region" description="Low complexity" evidence="11">
    <location>
        <begin position="476"/>
        <end position="496"/>
    </location>
</feature>
<feature type="domain" description="DRBM" evidence="12">
    <location>
        <begin position="386"/>
        <end position="452"/>
    </location>
</feature>
<dbReference type="PROSITE" id="PS50137">
    <property type="entry name" value="DS_RBD"/>
    <property type="match status" value="1"/>
</dbReference>
<dbReference type="SUPFAM" id="SSF54768">
    <property type="entry name" value="dsRNA-binding domain-like"/>
    <property type="match status" value="2"/>
</dbReference>
<feature type="compositionally biased region" description="Basic and acidic residues" evidence="11">
    <location>
        <begin position="465"/>
        <end position="475"/>
    </location>
</feature>
<dbReference type="AlphaFoldDB" id="A0A8C4VW48"/>
<evidence type="ECO:0000256" key="7">
    <source>
        <dbReference type="ARBA" id="ARBA00022871"/>
    </source>
</evidence>
<evidence type="ECO:0000256" key="9">
    <source>
        <dbReference type="ARBA" id="ARBA00023125"/>
    </source>
</evidence>
<dbReference type="Gene3D" id="1.10.1410.40">
    <property type="match status" value="1"/>
</dbReference>
<organism evidence="14 15">
    <name type="scientific">Gopherus evgoodei</name>
    <name type="common">Goodes thornscrub tortoise</name>
    <dbReference type="NCBI Taxonomy" id="1825980"/>
    <lineage>
        <taxon>Eukaryota</taxon>
        <taxon>Metazoa</taxon>
        <taxon>Chordata</taxon>
        <taxon>Craniata</taxon>
        <taxon>Vertebrata</taxon>
        <taxon>Euteleostomi</taxon>
        <taxon>Archelosauria</taxon>
        <taxon>Testudinata</taxon>
        <taxon>Testudines</taxon>
        <taxon>Cryptodira</taxon>
        <taxon>Durocryptodira</taxon>
        <taxon>Testudinoidea</taxon>
        <taxon>Testudinidae</taxon>
        <taxon>Gopherus</taxon>
    </lineage>
</organism>
<proteinExistence type="predicted"/>
<evidence type="ECO:0000256" key="10">
    <source>
        <dbReference type="PROSITE-ProRule" id="PRU00266"/>
    </source>
</evidence>
<feature type="region of interest" description="Disordered" evidence="11">
    <location>
        <begin position="463"/>
        <end position="511"/>
    </location>
</feature>
<dbReference type="FunFam" id="3.30.460.10:FF:000003">
    <property type="entry name" value="interleukin enhancer-binding factor 3 isoform X2"/>
    <property type="match status" value="1"/>
</dbReference>
<dbReference type="PROSITE" id="PS51703">
    <property type="entry name" value="DZF"/>
    <property type="match status" value="1"/>
</dbReference>
<dbReference type="GO" id="GO:0003677">
    <property type="term" value="F:DNA binding"/>
    <property type="evidence" value="ECO:0007669"/>
    <property type="project" value="UniProtKB-KW"/>
</dbReference>
<dbReference type="FunFam" id="1.10.1410.40:FF:000001">
    <property type="entry name" value="interleukin enhancer-binding factor 3 isoform X1"/>
    <property type="match status" value="1"/>
</dbReference>
<dbReference type="GO" id="GO:0005737">
    <property type="term" value="C:cytoplasm"/>
    <property type="evidence" value="ECO:0007669"/>
    <property type="project" value="UniProtKB-SubCell"/>
</dbReference>
<dbReference type="GO" id="GO:0003727">
    <property type="term" value="F:single-stranded RNA binding"/>
    <property type="evidence" value="ECO:0007669"/>
    <property type="project" value="TreeGrafter"/>
</dbReference>
<dbReference type="Pfam" id="PF00035">
    <property type="entry name" value="dsrm"/>
    <property type="match status" value="1"/>
</dbReference>
<evidence type="ECO:0000256" key="3">
    <source>
        <dbReference type="ARBA" id="ARBA00022473"/>
    </source>
</evidence>
<dbReference type="InterPro" id="IPR043519">
    <property type="entry name" value="NT_sf"/>
</dbReference>
<dbReference type="InterPro" id="IPR044472">
    <property type="entry name" value="STRBP_DSRM_1"/>
</dbReference>
<keyword evidence="9" id="KW-0238">DNA-binding</keyword>
<evidence type="ECO:0000256" key="4">
    <source>
        <dbReference type="ARBA" id="ARBA00022490"/>
    </source>
</evidence>
<keyword evidence="6" id="KW-0221">Differentiation</keyword>
<reference evidence="14" key="2">
    <citation type="submission" date="2025-08" db="UniProtKB">
        <authorList>
            <consortium name="Ensembl"/>
        </authorList>
    </citation>
    <scope>IDENTIFICATION</scope>
</reference>
<evidence type="ECO:0000256" key="8">
    <source>
        <dbReference type="ARBA" id="ARBA00022884"/>
    </source>
</evidence>
<dbReference type="SMART" id="SM00358">
    <property type="entry name" value="DSRM"/>
    <property type="match status" value="2"/>
</dbReference>
<evidence type="ECO:0000313" key="14">
    <source>
        <dbReference type="Ensembl" id="ENSGEVP00005008112.1"/>
    </source>
</evidence>
<keyword evidence="15" id="KW-1185">Reference proteome</keyword>
<protein>
    <recommendedName>
        <fullName evidence="2">Spermatid perinuclear RNA-binding protein</fullName>
    </recommendedName>
</protein>
<accession>A0A8C4VW48</accession>
<dbReference type="CDD" id="cd19909">
    <property type="entry name" value="DSRM_STRBP_rpt1"/>
    <property type="match status" value="1"/>
</dbReference>
<evidence type="ECO:0000259" key="13">
    <source>
        <dbReference type="PROSITE" id="PS51703"/>
    </source>
</evidence>
<dbReference type="SMART" id="SM00572">
    <property type="entry name" value="DZF"/>
    <property type="match status" value="1"/>
</dbReference>
<dbReference type="Pfam" id="PF20965">
    <property type="entry name" value="DZF_C"/>
    <property type="match status" value="1"/>
</dbReference>
<dbReference type="Ensembl" id="ENSGEVT00005008511.1">
    <property type="protein sequence ID" value="ENSGEVP00005008112.1"/>
    <property type="gene ID" value="ENSGEVG00005005803.1"/>
</dbReference>
<dbReference type="GO" id="GO:0003725">
    <property type="term" value="F:double-stranded RNA binding"/>
    <property type="evidence" value="ECO:0007669"/>
    <property type="project" value="TreeGrafter"/>
</dbReference>
<keyword evidence="8 10" id="KW-0694">RNA-binding</keyword>
<dbReference type="Gene3D" id="3.30.460.10">
    <property type="entry name" value="Beta Polymerase, domain 2"/>
    <property type="match status" value="1"/>
</dbReference>